<dbReference type="VEuPathDB" id="FungiDB:BTJ68_08469"/>
<feature type="domain" description="DUF1996" evidence="1">
    <location>
        <begin position="54"/>
        <end position="269"/>
    </location>
</feature>
<dbReference type="PANTHER" id="PTHR43662:SF12">
    <property type="entry name" value="DUF1996 DOMAIN-CONTAINING PROTEIN-RELATED"/>
    <property type="match status" value="1"/>
</dbReference>
<evidence type="ECO:0000313" key="3">
    <source>
        <dbReference type="Proteomes" id="UP000281245"/>
    </source>
</evidence>
<evidence type="ECO:0000259" key="1">
    <source>
        <dbReference type="Pfam" id="PF09362"/>
    </source>
</evidence>
<dbReference type="Proteomes" id="UP000281245">
    <property type="component" value="Unassembled WGS sequence"/>
</dbReference>
<name>A0A3M6W7Y4_HORWE</name>
<sequence length="344" mass="37652">MVLSFVKQHCLRSTNMSFSSSLRAALLVSGLSARTILAYTQVNVASPFMYKNIDPIVFPGEYGKSHLHSFFGSDAVTINTNSSEELRQGCTNAENPNDLSVYWVPTLLYQSGDSWEPVPVARFSAYYGLGDTPAEIPIPEDLQMVAGDASATSMDEMPTEPNIEWFCEYDDTSSWDENGFPSEGCSTHLQQLLYFPNCVNTDTLETAYKDGKPGSYHDCPSGMQAMPQLRFSIRYEMRDVLADGWSGTAPLKLASGNAYSSHADFINGWTTEGGQGLVDATSEKHDYISVNGALGNDGDEMSCEATDADPNHGTSDYAESVAAMSKRSVPAFGWNSRNRLARYV</sequence>
<comment type="caution">
    <text evidence="2">The sequence shown here is derived from an EMBL/GenBank/DDBJ whole genome shotgun (WGS) entry which is preliminary data.</text>
</comment>
<dbReference type="InterPro" id="IPR018535">
    <property type="entry name" value="DUF1996"/>
</dbReference>
<dbReference type="PANTHER" id="PTHR43662">
    <property type="match status" value="1"/>
</dbReference>
<protein>
    <recommendedName>
        <fullName evidence="1">DUF1996 domain-containing protein</fullName>
    </recommendedName>
</protein>
<dbReference type="Pfam" id="PF09362">
    <property type="entry name" value="DUF1996"/>
    <property type="match status" value="1"/>
</dbReference>
<proteinExistence type="predicted"/>
<evidence type="ECO:0000313" key="2">
    <source>
        <dbReference type="EMBL" id="RMX74672.1"/>
    </source>
</evidence>
<dbReference type="OrthoDB" id="74764at2759"/>
<dbReference type="AlphaFoldDB" id="A0A3M6W7Y4"/>
<dbReference type="EMBL" id="QWIJ01001469">
    <property type="protein sequence ID" value="RMX74672.1"/>
    <property type="molecule type" value="Genomic_DNA"/>
</dbReference>
<reference evidence="2 3" key="1">
    <citation type="journal article" date="2018" name="BMC Genomics">
        <title>Genomic evidence for intraspecific hybridization in a clonal and extremely halotolerant yeast.</title>
        <authorList>
            <person name="Gostincar C."/>
            <person name="Stajich J.E."/>
            <person name="Zupancic J."/>
            <person name="Zalar P."/>
            <person name="Gunde-Cimerman N."/>
        </authorList>
    </citation>
    <scope>NUCLEOTIDE SEQUENCE [LARGE SCALE GENOMIC DNA]</scope>
    <source>
        <strain evidence="2 3">EXF-6656</strain>
    </source>
</reference>
<accession>A0A3M6W7Y4</accession>
<organism evidence="2 3">
    <name type="scientific">Hortaea werneckii</name>
    <name type="common">Black yeast</name>
    <name type="synonym">Cladosporium werneckii</name>
    <dbReference type="NCBI Taxonomy" id="91943"/>
    <lineage>
        <taxon>Eukaryota</taxon>
        <taxon>Fungi</taxon>
        <taxon>Dikarya</taxon>
        <taxon>Ascomycota</taxon>
        <taxon>Pezizomycotina</taxon>
        <taxon>Dothideomycetes</taxon>
        <taxon>Dothideomycetidae</taxon>
        <taxon>Mycosphaerellales</taxon>
        <taxon>Teratosphaeriaceae</taxon>
        <taxon>Hortaea</taxon>
    </lineage>
</organism>
<gene>
    <name evidence="2" type="ORF">D0869_12363</name>
</gene>